<organism evidence="2 3">
    <name type="scientific">Candidatus Kapaibacterium thiocyanatum</name>
    <dbReference type="NCBI Taxonomy" id="1895771"/>
    <lineage>
        <taxon>Bacteria</taxon>
        <taxon>Pseudomonadati</taxon>
        <taxon>Candidatus Kapaibacteriota</taxon>
        <taxon>Candidatus Kapaibacteriia</taxon>
        <taxon>Candidatus Kapaibacteriales</taxon>
        <taxon>Candidatus Kapaibacteriaceae</taxon>
        <taxon>Candidatus Kapaibacterium</taxon>
    </lineage>
</organism>
<dbReference type="PROSITE" id="PS51186">
    <property type="entry name" value="GNAT"/>
    <property type="match status" value="1"/>
</dbReference>
<reference evidence="2 3" key="1">
    <citation type="submission" date="2016-09" db="EMBL/GenBank/DDBJ databases">
        <title>Genome-resolved meta-omics ties microbial dynamics to process performance in biotechnology for thiocyanate degradation.</title>
        <authorList>
            <person name="Kantor R.S."/>
            <person name="Huddy R.J."/>
            <person name="Iyer R."/>
            <person name="Thomas B.C."/>
            <person name="Brown C.T."/>
            <person name="Anantharaman K."/>
            <person name="Tringe S."/>
            <person name="Hettich R.L."/>
            <person name="Harrison S.T."/>
            <person name="Banfield J.F."/>
        </authorList>
    </citation>
    <scope>NUCLEOTIDE SEQUENCE [LARGE SCALE GENOMIC DNA]</scope>
    <source>
        <strain evidence="2">59-99</strain>
    </source>
</reference>
<protein>
    <recommendedName>
        <fullName evidence="1">N-acetyltransferase domain-containing protein</fullName>
    </recommendedName>
</protein>
<sequence>MTIVIRPETAADIEAVRNVNRSAFPTVLESNLVDALRNAGDAVINLVADVEGFVVGHIMFSPVTIGAHPIRGLGLAPVAVLPDLQNSGIGSDLIREGLDRARGLNADFVVVLGEPDYYGRFGFVKASRFGLDNEYGVDDPFMVMTLQDGALDNVAGLVKYSKVFAMVDV</sequence>
<name>A0A1M3KVY7_9BACT</name>
<evidence type="ECO:0000259" key="1">
    <source>
        <dbReference type="PROSITE" id="PS51186"/>
    </source>
</evidence>
<evidence type="ECO:0000313" key="3">
    <source>
        <dbReference type="Proteomes" id="UP000184233"/>
    </source>
</evidence>
<gene>
    <name evidence="2" type="ORF">BGO89_13355</name>
</gene>
<comment type="caution">
    <text evidence="2">The sequence shown here is derived from an EMBL/GenBank/DDBJ whole genome shotgun (WGS) entry which is preliminary data.</text>
</comment>
<dbReference type="AlphaFoldDB" id="A0A1M3KVY7"/>
<proteinExistence type="predicted"/>
<dbReference type="Proteomes" id="UP000184233">
    <property type="component" value="Unassembled WGS sequence"/>
</dbReference>
<dbReference type="SUPFAM" id="SSF55729">
    <property type="entry name" value="Acyl-CoA N-acyltransferases (Nat)"/>
    <property type="match status" value="1"/>
</dbReference>
<dbReference type="GO" id="GO:0016747">
    <property type="term" value="F:acyltransferase activity, transferring groups other than amino-acyl groups"/>
    <property type="evidence" value="ECO:0007669"/>
    <property type="project" value="InterPro"/>
</dbReference>
<dbReference type="Gene3D" id="3.40.630.30">
    <property type="match status" value="1"/>
</dbReference>
<dbReference type="EMBL" id="MKVH01000025">
    <property type="protein sequence ID" value="OJX56386.1"/>
    <property type="molecule type" value="Genomic_DNA"/>
</dbReference>
<dbReference type="InterPro" id="IPR016181">
    <property type="entry name" value="Acyl_CoA_acyltransferase"/>
</dbReference>
<dbReference type="CDD" id="cd04301">
    <property type="entry name" value="NAT_SF"/>
    <property type="match status" value="1"/>
</dbReference>
<dbReference type="STRING" id="1895771.BGO89_13355"/>
<dbReference type="InterPro" id="IPR000182">
    <property type="entry name" value="GNAT_dom"/>
</dbReference>
<accession>A0A1M3KVY7</accession>
<evidence type="ECO:0000313" key="2">
    <source>
        <dbReference type="EMBL" id="OJX56386.1"/>
    </source>
</evidence>
<dbReference type="Pfam" id="PF13527">
    <property type="entry name" value="Acetyltransf_9"/>
    <property type="match status" value="1"/>
</dbReference>
<feature type="domain" description="N-acetyltransferase" evidence="1">
    <location>
        <begin position="3"/>
        <end position="147"/>
    </location>
</feature>